<dbReference type="Proteomes" id="UP000259636">
    <property type="component" value="Chromosome"/>
</dbReference>
<protein>
    <submittedName>
        <fullName evidence="1">Uncharacterized protein</fullName>
    </submittedName>
</protein>
<reference evidence="1 2" key="1">
    <citation type="submission" date="2018-08" db="EMBL/GenBank/DDBJ databases">
        <authorList>
            <person name="Ferrada E.E."/>
            <person name="Latorre B.A."/>
        </authorList>
    </citation>
    <scope>NUCLEOTIDE SEQUENCE [LARGE SCALE GENOMIC DNA]</scope>
    <source>
        <strain evidence="1 2">VK-A60T</strain>
    </source>
</reference>
<evidence type="ECO:0000313" key="2">
    <source>
        <dbReference type="Proteomes" id="UP000259636"/>
    </source>
</evidence>
<dbReference type="EMBL" id="CP031742">
    <property type="protein sequence ID" value="AXQ58847.1"/>
    <property type="molecule type" value="Genomic_DNA"/>
</dbReference>
<name>A0A385DMA3_9ACTN</name>
<dbReference type="AlphaFoldDB" id="A0A385DMA3"/>
<gene>
    <name evidence="1" type="ORF">D0C37_05375</name>
</gene>
<evidence type="ECO:0000313" key="1">
    <source>
        <dbReference type="EMBL" id="AXQ58847.1"/>
    </source>
</evidence>
<organism evidence="1 2">
    <name type="scientific">Streptomyces koyangensis</name>
    <dbReference type="NCBI Taxonomy" id="188770"/>
    <lineage>
        <taxon>Bacteria</taxon>
        <taxon>Bacillati</taxon>
        <taxon>Actinomycetota</taxon>
        <taxon>Actinomycetes</taxon>
        <taxon>Kitasatosporales</taxon>
        <taxon>Streptomycetaceae</taxon>
        <taxon>Streptomyces</taxon>
        <taxon>Streptomyces aurantiacus group</taxon>
    </lineage>
</organism>
<accession>A0A385DMA3</accession>
<sequence>MTRTATSSVSCPSGTGQARWSYRSAVTGGTTTLCLNRVWVRDYCVLAEQSGDTISSIGSLTAASCDDTRVPRPYNQVVVVDAVYRAPAGAGADHCRRSAQDNRRYWSLLADDGATLVCFRARS</sequence>
<dbReference type="KEGG" id="sky:D0C37_05375"/>
<proteinExistence type="predicted"/>